<dbReference type="PANTHER" id="PTHR46323:SF2">
    <property type="entry name" value="BETA-GALACTOSIDASE"/>
    <property type="match status" value="1"/>
</dbReference>
<dbReference type="GO" id="GO:0009341">
    <property type="term" value="C:beta-galactosidase complex"/>
    <property type="evidence" value="ECO:0007669"/>
    <property type="project" value="InterPro"/>
</dbReference>
<accession>A0A542E0Z9</accession>
<evidence type="ECO:0000259" key="7">
    <source>
        <dbReference type="SMART" id="SM01038"/>
    </source>
</evidence>
<dbReference type="AlphaFoldDB" id="A0A542E0Z9"/>
<comment type="similarity">
    <text evidence="2">Belongs to the glycosyl hydrolase 2 family.</text>
</comment>
<organism evidence="8 9">
    <name type="scientific">Lapillicoccus jejuensis</name>
    <dbReference type="NCBI Taxonomy" id="402171"/>
    <lineage>
        <taxon>Bacteria</taxon>
        <taxon>Bacillati</taxon>
        <taxon>Actinomycetota</taxon>
        <taxon>Actinomycetes</taxon>
        <taxon>Micrococcales</taxon>
        <taxon>Intrasporangiaceae</taxon>
        <taxon>Lapillicoccus</taxon>
    </lineage>
</organism>
<dbReference type="InterPro" id="IPR050347">
    <property type="entry name" value="Bact_Beta-galactosidase"/>
</dbReference>
<dbReference type="InterPro" id="IPR006102">
    <property type="entry name" value="Ig-like_GH2"/>
</dbReference>
<dbReference type="SMART" id="SM01038">
    <property type="entry name" value="Bgal_small_N"/>
    <property type="match status" value="1"/>
</dbReference>
<evidence type="ECO:0000256" key="1">
    <source>
        <dbReference type="ARBA" id="ARBA00001412"/>
    </source>
</evidence>
<dbReference type="SUPFAM" id="SSF49303">
    <property type="entry name" value="beta-Galactosidase/glucuronidase domain"/>
    <property type="match status" value="2"/>
</dbReference>
<evidence type="ECO:0000256" key="3">
    <source>
        <dbReference type="ARBA" id="ARBA00012756"/>
    </source>
</evidence>
<dbReference type="PANTHER" id="PTHR46323">
    <property type="entry name" value="BETA-GALACTOSIDASE"/>
    <property type="match status" value="1"/>
</dbReference>
<dbReference type="PRINTS" id="PR00132">
    <property type="entry name" value="GLHYDRLASE2"/>
</dbReference>
<dbReference type="InterPro" id="IPR004199">
    <property type="entry name" value="B-gal_small/dom_5"/>
</dbReference>
<dbReference type="Gene3D" id="2.60.40.10">
    <property type="entry name" value="Immunoglobulins"/>
    <property type="match status" value="2"/>
</dbReference>
<keyword evidence="5" id="KW-0326">Glycosidase</keyword>
<dbReference type="Pfam" id="PF16353">
    <property type="entry name" value="LacZ_4"/>
    <property type="match status" value="1"/>
</dbReference>
<protein>
    <recommendedName>
        <fullName evidence="3">beta-galactosidase</fullName>
        <ecNumber evidence="3">3.2.1.23</ecNumber>
    </recommendedName>
    <alternativeName>
        <fullName evidence="6">Lactase</fullName>
    </alternativeName>
</protein>
<reference evidence="8 9" key="1">
    <citation type="submission" date="2019-06" db="EMBL/GenBank/DDBJ databases">
        <title>Sequencing the genomes of 1000 actinobacteria strains.</title>
        <authorList>
            <person name="Klenk H.-P."/>
        </authorList>
    </citation>
    <scope>NUCLEOTIDE SEQUENCE [LARGE SCALE GENOMIC DNA]</scope>
    <source>
        <strain evidence="8 9">DSM 18607</strain>
    </source>
</reference>
<feature type="domain" description="Beta galactosidase small chain/" evidence="7">
    <location>
        <begin position="708"/>
        <end position="957"/>
    </location>
</feature>
<dbReference type="Gene3D" id="2.70.98.10">
    <property type="match status" value="1"/>
</dbReference>
<dbReference type="InterPro" id="IPR006104">
    <property type="entry name" value="Glyco_hydro_2_N"/>
</dbReference>
<dbReference type="InterPro" id="IPR006101">
    <property type="entry name" value="Glyco_hydro_2"/>
</dbReference>
<comment type="catalytic activity">
    <reaction evidence="1">
        <text>Hydrolysis of terminal non-reducing beta-D-galactose residues in beta-D-galactosides.</text>
        <dbReference type="EC" id="3.2.1.23"/>
    </reaction>
</comment>
<proteinExistence type="inferred from homology"/>
<evidence type="ECO:0000256" key="6">
    <source>
        <dbReference type="ARBA" id="ARBA00032230"/>
    </source>
</evidence>
<dbReference type="InterPro" id="IPR008979">
    <property type="entry name" value="Galactose-bd-like_sf"/>
</dbReference>
<dbReference type="SUPFAM" id="SSF51445">
    <property type="entry name" value="(Trans)glycosidases"/>
    <property type="match status" value="1"/>
</dbReference>
<dbReference type="GO" id="GO:0030246">
    <property type="term" value="F:carbohydrate binding"/>
    <property type="evidence" value="ECO:0007669"/>
    <property type="project" value="InterPro"/>
</dbReference>
<evidence type="ECO:0000256" key="5">
    <source>
        <dbReference type="ARBA" id="ARBA00023295"/>
    </source>
</evidence>
<dbReference type="InterPro" id="IPR014718">
    <property type="entry name" value="GH-type_carb-bd"/>
</dbReference>
<dbReference type="InterPro" id="IPR032312">
    <property type="entry name" value="LacZ_4"/>
</dbReference>
<dbReference type="RefSeq" id="WP_170185635.1">
    <property type="nucleotide sequence ID" value="NZ_BAAAPR010000005.1"/>
</dbReference>
<keyword evidence="4" id="KW-0378">Hydrolase</keyword>
<gene>
    <name evidence="8" type="ORF">FB458_2097</name>
</gene>
<dbReference type="Gene3D" id="2.60.120.260">
    <property type="entry name" value="Galactose-binding domain-like"/>
    <property type="match status" value="1"/>
</dbReference>
<name>A0A542E0Z9_9MICO</name>
<dbReference type="Pfam" id="PF02836">
    <property type="entry name" value="Glyco_hydro_2_C"/>
    <property type="match status" value="1"/>
</dbReference>
<dbReference type="Pfam" id="PF02929">
    <property type="entry name" value="Bgal_small_N"/>
    <property type="match status" value="1"/>
</dbReference>
<dbReference type="Proteomes" id="UP000317893">
    <property type="component" value="Unassembled WGS sequence"/>
</dbReference>
<comment type="caution">
    <text evidence="8">The sequence shown here is derived from an EMBL/GenBank/DDBJ whole genome shotgun (WGS) entry which is preliminary data.</text>
</comment>
<dbReference type="EMBL" id="VFMN01000001">
    <property type="protein sequence ID" value="TQJ08995.1"/>
    <property type="molecule type" value="Genomic_DNA"/>
</dbReference>
<dbReference type="Gene3D" id="3.20.20.80">
    <property type="entry name" value="Glycosidases"/>
    <property type="match status" value="1"/>
</dbReference>
<dbReference type="InterPro" id="IPR013783">
    <property type="entry name" value="Ig-like_fold"/>
</dbReference>
<keyword evidence="9" id="KW-1185">Reference proteome</keyword>
<evidence type="ECO:0000256" key="4">
    <source>
        <dbReference type="ARBA" id="ARBA00022801"/>
    </source>
</evidence>
<dbReference type="GO" id="GO:0004565">
    <property type="term" value="F:beta-galactosidase activity"/>
    <property type="evidence" value="ECO:0007669"/>
    <property type="project" value="UniProtKB-EC"/>
</dbReference>
<dbReference type="InterPro" id="IPR017853">
    <property type="entry name" value="GH"/>
</dbReference>
<dbReference type="GO" id="GO:0005990">
    <property type="term" value="P:lactose catabolic process"/>
    <property type="evidence" value="ECO:0007669"/>
    <property type="project" value="TreeGrafter"/>
</dbReference>
<dbReference type="InterPro" id="IPR036156">
    <property type="entry name" value="Beta-gal/glucu_dom_sf"/>
</dbReference>
<dbReference type="SUPFAM" id="SSF74650">
    <property type="entry name" value="Galactose mutarotase-like"/>
    <property type="match status" value="1"/>
</dbReference>
<dbReference type="InterPro" id="IPR011013">
    <property type="entry name" value="Gal_mutarotase_sf_dom"/>
</dbReference>
<evidence type="ECO:0000313" key="9">
    <source>
        <dbReference type="Proteomes" id="UP000317893"/>
    </source>
</evidence>
<dbReference type="EC" id="3.2.1.23" evidence="3"/>
<sequence>MLPDIGVLRPWTDPTCVAIGRLPLHADATRPDTARLVLDGDWDFRLAETPDDVEATWVAAQPPADGWRTLAVPGNWTMQIAEDLPHYTNVQMPFPGPPPRLPERNPTGVYRRTVDVPADWDGRRLVLRLDGVETAHAVWLDGTFVGYGTDSRLPSEYDVTALLTPGRPAQLALAVVRYAAASYVEDQDNWWMAGPHRGIVLEALPTTALDDVVVVPDWDPETGLGRADIAATVRFAGEPQEGWTVRVVLGGVDGGPGHPGADDLDAPVPTSLRPYEYRGHTAHVVWEDLDVEPWSAERPELHEVRVELLDPQGDVVDVVTTRTGFRRTEVRGSDFLVNGQRVWVHGVNRHDIHPDRGSAVTREDIRDDLLQMRRHNITAVRTSHYPNDSAFYELCDELGFYVVCEADIESHAWNWSLCDDPDYRATWVDRGARMVSRLRNHPSIVQWSLGNESGYGANHDALAGWIRRVDPSRPLHYEDAIRTLGWLHGHHATDVVCPMYATIDAIAAYGAQVASGEADRPLVLCEYSHAMGNSNGSLADYWETIWSTPGLQGGFVWEWKDHGLRQTLPDGRTRLAYGGQFGDEPNDANFVADGLVSADLGPHPAMRELAWVHRPVAVEVAPGGDGLLVRNRQAFLGLDGLVGRWRLTVDGEPAGEGELAVEVAPLGEATTPYPRDVPEGASVLLDVEWTTREDAWWAPAGHLVAWDQVVLRGGAVPAPAADGGRVPTADEAGAPALHVWRAATDNDGFKVFHADEDDELQGGKALASWKRWGLLDDGFTLPHELSSEEAAGGVLHRLVVDVPQEYDDLPRVGMVLEVDPRFSQVSWFGRGPHECYPDRQSSAVLGRHEGPVDDLPYLMPQEYGLRTDTTWVELVDPATGDALRFTTRGEPFHFSATRHTSRQLWAARSADELEPHDRLVVCLDAAHRGLGTASCGPDVLDRYKVPTGRHEVAVLVQVVRPV</sequence>
<dbReference type="Pfam" id="PF00703">
    <property type="entry name" value="Glyco_hydro_2"/>
    <property type="match status" value="1"/>
</dbReference>
<evidence type="ECO:0000313" key="8">
    <source>
        <dbReference type="EMBL" id="TQJ08995.1"/>
    </source>
</evidence>
<dbReference type="InterPro" id="IPR006103">
    <property type="entry name" value="Glyco_hydro_2_cat"/>
</dbReference>
<dbReference type="SUPFAM" id="SSF49785">
    <property type="entry name" value="Galactose-binding domain-like"/>
    <property type="match status" value="1"/>
</dbReference>
<evidence type="ECO:0000256" key="2">
    <source>
        <dbReference type="ARBA" id="ARBA00007401"/>
    </source>
</evidence>
<dbReference type="Pfam" id="PF02837">
    <property type="entry name" value="Glyco_hydro_2_N"/>
    <property type="match status" value="1"/>
</dbReference>